<feature type="compositionally biased region" description="Acidic residues" evidence="2">
    <location>
        <begin position="426"/>
        <end position="435"/>
    </location>
</feature>
<dbReference type="PANTHER" id="PTHR11579">
    <property type="entry name" value="PROTEIN-L-ISOASPARTATE O-METHYLTRANSFERASE"/>
    <property type="match status" value="1"/>
</dbReference>
<dbReference type="AlphaFoldDB" id="A0A7S2C0R6"/>
<protein>
    <recommendedName>
        <fullName evidence="4">Protein-L-isoaspartate(D-aspartate) O-methyltransferase</fullName>
    </recommendedName>
</protein>
<evidence type="ECO:0000256" key="1">
    <source>
        <dbReference type="ARBA" id="ARBA00005369"/>
    </source>
</evidence>
<dbReference type="CDD" id="cd02440">
    <property type="entry name" value="AdoMet_MTases"/>
    <property type="match status" value="1"/>
</dbReference>
<dbReference type="GO" id="GO:0004719">
    <property type="term" value="F:protein-L-isoaspartate (D-aspartate) O-methyltransferase activity"/>
    <property type="evidence" value="ECO:0007669"/>
    <property type="project" value="InterPro"/>
</dbReference>
<name>A0A7S2C0R6_9EUKA</name>
<dbReference type="PANTHER" id="PTHR11579:SF9">
    <property type="entry name" value="PROTEIN-L-ISOASPARTATE O-METHYLTRANSFERASE"/>
    <property type="match status" value="1"/>
</dbReference>
<dbReference type="GO" id="GO:0005737">
    <property type="term" value="C:cytoplasm"/>
    <property type="evidence" value="ECO:0007669"/>
    <property type="project" value="TreeGrafter"/>
</dbReference>
<organism evidence="3">
    <name type="scientific">Haptolina brevifila</name>
    <dbReference type="NCBI Taxonomy" id="156173"/>
    <lineage>
        <taxon>Eukaryota</taxon>
        <taxon>Haptista</taxon>
        <taxon>Haptophyta</taxon>
        <taxon>Prymnesiophyceae</taxon>
        <taxon>Prymnesiales</taxon>
        <taxon>Prymnesiaceae</taxon>
        <taxon>Haptolina</taxon>
    </lineage>
</organism>
<gene>
    <name evidence="3" type="ORF">CBRE1094_LOCUS5539</name>
</gene>
<feature type="region of interest" description="Disordered" evidence="2">
    <location>
        <begin position="363"/>
        <end position="435"/>
    </location>
</feature>
<dbReference type="InterPro" id="IPR000682">
    <property type="entry name" value="PCMT"/>
</dbReference>
<dbReference type="SUPFAM" id="SSF53335">
    <property type="entry name" value="S-adenosyl-L-methionine-dependent methyltransferases"/>
    <property type="match status" value="1"/>
</dbReference>
<dbReference type="Gene3D" id="3.40.50.150">
    <property type="entry name" value="Vaccinia Virus protein VP39"/>
    <property type="match status" value="1"/>
</dbReference>
<evidence type="ECO:0008006" key="4">
    <source>
        <dbReference type="Google" id="ProtNLM"/>
    </source>
</evidence>
<feature type="compositionally biased region" description="Basic and acidic residues" evidence="2">
    <location>
        <begin position="386"/>
        <end position="405"/>
    </location>
</feature>
<dbReference type="InterPro" id="IPR029063">
    <property type="entry name" value="SAM-dependent_MTases_sf"/>
</dbReference>
<sequence length="464" mass="50432">MLSRWVSQLSPSGPPTTNEEMVVSLTRSELICTPAVINAFSKVDRGHFIDRPEYPAEEVRYLNSPFRNGKQHLSAPCIYATALEALELSVGCSFLNVCAGTGYFSALASQILGNKAVHHAIEIKEELVDHARQKLSEIGCSNVELYTGACQALSPETSMLFDRIYLGAGADESMASLLFRMLEIGGILVGPFAGADGSQRLLQARRLNDASYEVRELMSVQFTPILPLNLAAAHGSAQGPSIALPLPLLPPPVGLSVPEDDPTLGTQTQPSFSSQQPIASRCHIASISLTPPIWSTANYDRFPSAHRAAVRTLLLIHAKNDSLLSTLPKDVLLHELLPQLGYSSFATVQVALAAEPLEHLSGEMGQGKARRKRRGKAQPMASWEQAEERESSHVEDSDNESERSQTSEGSESETERSRSSRSSSEEAAEGEGGEEEVISAISVYRHNAIASQARRGWNRLLRCF</sequence>
<evidence type="ECO:0000313" key="3">
    <source>
        <dbReference type="EMBL" id="CAD9412385.1"/>
    </source>
</evidence>
<dbReference type="Pfam" id="PF01135">
    <property type="entry name" value="PCMT"/>
    <property type="match status" value="1"/>
</dbReference>
<dbReference type="EMBL" id="HBGU01009987">
    <property type="protein sequence ID" value="CAD9412385.1"/>
    <property type="molecule type" value="Transcribed_RNA"/>
</dbReference>
<reference evidence="3" key="1">
    <citation type="submission" date="2021-01" db="EMBL/GenBank/DDBJ databases">
        <authorList>
            <person name="Corre E."/>
            <person name="Pelletier E."/>
            <person name="Niang G."/>
            <person name="Scheremetjew M."/>
            <person name="Finn R."/>
            <person name="Kale V."/>
            <person name="Holt S."/>
            <person name="Cochrane G."/>
            <person name="Meng A."/>
            <person name="Brown T."/>
            <person name="Cohen L."/>
        </authorList>
    </citation>
    <scope>NUCLEOTIDE SEQUENCE</scope>
    <source>
        <strain evidence="3">UTEX LB 985</strain>
    </source>
</reference>
<proteinExistence type="inferred from homology"/>
<accession>A0A7S2C0R6</accession>
<evidence type="ECO:0000256" key="2">
    <source>
        <dbReference type="SAM" id="MobiDB-lite"/>
    </source>
</evidence>
<comment type="similarity">
    <text evidence="1">Belongs to the methyltransferase superfamily. L-isoaspartyl/D-aspartyl protein methyltransferase family.</text>
</comment>